<dbReference type="InterPro" id="IPR054319">
    <property type="entry name" value="PspC-rel_ToastRack"/>
</dbReference>
<comment type="caution">
    <text evidence="11">The sequence shown here is derived from an EMBL/GenBank/DDBJ whole genome shotgun (WGS) entry which is preliminary data.</text>
</comment>
<dbReference type="PANTHER" id="PTHR33885">
    <property type="entry name" value="PHAGE SHOCK PROTEIN C"/>
    <property type="match status" value="1"/>
</dbReference>
<feature type="transmembrane region" description="Helical" evidence="7">
    <location>
        <begin position="224"/>
        <end position="242"/>
    </location>
</feature>
<feature type="transmembrane region" description="Helical" evidence="7">
    <location>
        <begin position="396"/>
        <end position="422"/>
    </location>
</feature>
<feature type="transmembrane region" description="Helical" evidence="7">
    <location>
        <begin position="431"/>
        <end position="450"/>
    </location>
</feature>
<protein>
    <recommendedName>
        <fullName evidence="13">Phage shock protein PspC N-terminal domain-containing protein</fullName>
    </recommendedName>
</protein>
<dbReference type="eggNOG" id="COG1983">
    <property type="taxonomic scope" value="Bacteria"/>
</dbReference>
<evidence type="ECO:0000256" key="4">
    <source>
        <dbReference type="ARBA" id="ARBA00022989"/>
    </source>
</evidence>
<evidence type="ECO:0000259" key="9">
    <source>
        <dbReference type="Pfam" id="PF22571"/>
    </source>
</evidence>
<keyword evidence="12" id="KW-1185">Reference proteome</keyword>
<proteinExistence type="predicted"/>
<feature type="domain" description="Phage shock protein PspC N-terminal" evidence="8">
    <location>
        <begin position="214"/>
        <end position="270"/>
    </location>
</feature>
<evidence type="ECO:0000259" key="8">
    <source>
        <dbReference type="Pfam" id="PF04024"/>
    </source>
</evidence>
<evidence type="ECO:0000256" key="7">
    <source>
        <dbReference type="SAM" id="Phobius"/>
    </source>
</evidence>
<accession>M7YCZ3</accession>
<gene>
    <name evidence="11" type="ORF">C943_02943</name>
</gene>
<feature type="domain" description="PspC-related transmembrane region" evidence="9">
    <location>
        <begin position="317"/>
        <end position="457"/>
    </location>
</feature>
<feature type="transmembrane region" description="Helical" evidence="7">
    <location>
        <begin position="248"/>
        <end position="271"/>
    </location>
</feature>
<dbReference type="EMBL" id="AMZY02000003">
    <property type="protein sequence ID" value="EMS35051.1"/>
    <property type="molecule type" value="Genomic_DNA"/>
</dbReference>
<feature type="transmembrane region" description="Helical" evidence="7">
    <location>
        <begin position="134"/>
        <end position="162"/>
    </location>
</feature>
<feature type="domain" description="Phage shock protein PspC N-terminal" evidence="8">
    <location>
        <begin position="124"/>
        <end position="203"/>
    </location>
</feature>
<dbReference type="Pfam" id="PF22744">
    <property type="entry name" value="Toast-rack_PspC-Cterm"/>
    <property type="match status" value="1"/>
</dbReference>
<name>M7YCZ3_9BACT</name>
<evidence type="ECO:0000256" key="5">
    <source>
        <dbReference type="ARBA" id="ARBA00023136"/>
    </source>
</evidence>
<keyword evidence="3 7" id="KW-0812">Transmembrane</keyword>
<feature type="transmembrane region" description="Helical" evidence="7">
    <location>
        <begin position="344"/>
        <end position="371"/>
    </location>
</feature>
<evidence type="ECO:0000313" key="11">
    <source>
        <dbReference type="EMBL" id="EMS35051.1"/>
    </source>
</evidence>
<evidence type="ECO:0000256" key="1">
    <source>
        <dbReference type="ARBA" id="ARBA00004162"/>
    </source>
</evidence>
<dbReference type="InterPro" id="IPR007168">
    <property type="entry name" value="Phageshock_PspC_N"/>
</dbReference>
<dbReference type="Pfam" id="PF04024">
    <property type="entry name" value="PspC"/>
    <property type="match status" value="2"/>
</dbReference>
<feature type="domain" description="PspC-related ToastRack" evidence="10">
    <location>
        <begin position="491"/>
        <end position="614"/>
    </location>
</feature>
<dbReference type="InParanoid" id="M7YCZ3"/>
<reference evidence="11" key="1">
    <citation type="submission" date="2013-01" db="EMBL/GenBank/DDBJ databases">
        <title>Genome assembly of Mariniradius saccharolyticus AK6.</title>
        <authorList>
            <person name="Vaidya B."/>
            <person name="Khatri I."/>
            <person name="Tanuku N.R.S."/>
            <person name="Subramanian S."/>
            <person name="Pinnaka A."/>
        </authorList>
    </citation>
    <scope>NUCLEOTIDE SEQUENCE [LARGE SCALE GENOMIC DNA]</scope>
    <source>
        <strain evidence="11">AK6</strain>
    </source>
</reference>
<organism evidence="11 12">
    <name type="scientific">Mariniradius saccharolyticus AK6</name>
    <dbReference type="NCBI Taxonomy" id="1239962"/>
    <lineage>
        <taxon>Bacteria</taxon>
        <taxon>Pseudomonadati</taxon>
        <taxon>Bacteroidota</taxon>
        <taxon>Cytophagia</taxon>
        <taxon>Cytophagales</taxon>
        <taxon>Cyclobacteriaceae</taxon>
        <taxon>Mariniradius</taxon>
    </lineage>
</organism>
<dbReference type="AlphaFoldDB" id="M7YCZ3"/>
<evidence type="ECO:0000256" key="6">
    <source>
        <dbReference type="SAM" id="Coils"/>
    </source>
</evidence>
<keyword evidence="4 7" id="KW-1133">Transmembrane helix</keyword>
<dbReference type="STRING" id="1239962.C943_02943"/>
<comment type="subcellular location">
    <subcellularLocation>
        <location evidence="1">Cell membrane</location>
        <topology evidence="1">Single-pass membrane protein</topology>
    </subcellularLocation>
</comment>
<evidence type="ECO:0000256" key="2">
    <source>
        <dbReference type="ARBA" id="ARBA00022475"/>
    </source>
</evidence>
<keyword evidence="2" id="KW-1003">Cell membrane</keyword>
<dbReference type="GO" id="GO:0005886">
    <property type="term" value="C:plasma membrane"/>
    <property type="evidence" value="ECO:0007669"/>
    <property type="project" value="UniProtKB-SubCell"/>
</dbReference>
<evidence type="ECO:0008006" key="13">
    <source>
        <dbReference type="Google" id="ProtNLM"/>
    </source>
</evidence>
<keyword evidence="6" id="KW-0175">Coiled coil</keyword>
<evidence type="ECO:0000313" key="12">
    <source>
        <dbReference type="Proteomes" id="UP000010953"/>
    </source>
</evidence>
<feature type="coiled-coil region" evidence="6">
    <location>
        <begin position="78"/>
        <end position="105"/>
    </location>
</feature>
<dbReference type="InterPro" id="IPR054321">
    <property type="entry name" value="PspC-rel_TM"/>
</dbReference>
<dbReference type="Pfam" id="PF22571">
    <property type="entry name" value="LiaI-LiaF-TM_PspC"/>
    <property type="match status" value="1"/>
</dbReference>
<evidence type="ECO:0000259" key="10">
    <source>
        <dbReference type="Pfam" id="PF22744"/>
    </source>
</evidence>
<dbReference type="InterPro" id="IPR052027">
    <property type="entry name" value="PspC"/>
</dbReference>
<evidence type="ECO:0000256" key="3">
    <source>
        <dbReference type="ARBA" id="ARBA00022692"/>
    </source>
</evidence>
<sequence length="637" mass="71150">MKKTISINISGILFHIEEDGYATLKKYLEAISKHFSHYQDNQEIISDIENRIAEIFLSNLKNNKQVITADNVNSLIEKMGTIADFKALEEDMQEEEKEKVKEESAQEQDYYKHITPHQDIKGYKKLTRLESRKILGGVCAGLANYFSIDPLWTRLIAILLLFSGNLRLGKPGWDFLPWNFDFSLSLGIWAIIAYIVMWIILPVSYDEPEDKNIKKLYRNPDDKTLGGVASGLAAYFGIEVIWMRLLFIGLLFAGGAGLVIYIILWIITPVAKSITERIEMKGGAITLDNIETTIKENLNPLPPREESQGRKILLAPFRFLGKVINALGEALGPLGKFLLSVIRVFFGLIIFLIGVSITIAPLALLGVYLGIVPVGGDAPFIINDIPAAWINEIIPLWLAIAVTVAIFIPGIIILLLGISVLVKRSIIDSRFGLVALGLWLLSIAICAVQIPRAVNNFKTEGTHTVEKTLEIGAGTLVLKSVSNNDIDGLYDEVSLQLEGTDNPLPILVQDFKARGKSRTDAMQSAESIQYDYTITDSVLTLNRSINLGSLDKFRVQELELVLEIPFDKPFVMDKSILPILENTIHKNGYKTRDVSSRNHWVFNENGMLCLTCNDANKKTEADSISRAKFADSYFMKK</sequence>
<keyword evidence="5 7" id="KW-0472">Membrane</keyword>
<feature type="transmembrane region" description="Helical" evidence="7">
    <location>
        <begin position="182"/>
        <end position="203"/>
    </location>
</feature>
<dbReference type="OrthoDB" id="5772680at2"/>
<dbReference type="RefSeq" id="WP_008623658.1">
    <property type="nucleotide sequence ID" value="NZ_AMZY02000003.1"/>
</dbReference>
<dbReference type="Proteomes" id="UP000010953">
    <property type="component" value="Unassembled WGS sequence"/>
</dbReference>
<dbReference type="PANTHER" id="PTHR33885:SF3">
    <property type="entry name" value="PHAGE SHOCK PROTEIN C"/>
    <property type="match status" value="1"/>
</dbReference>